<dbReference type="GO" id="GO:0003676">
    <property type="term" value="F:nucleic acid binding"/>
    <property type="evidence" value="ECO:0007669"/>
    <property type="project" value="InterPro"/>
</dbReference>
<keyword evidence="3" id="KW-1185">Reference proteome</keyword>
<proteinExistence type="predicted"/>
<dbReference type="AlphaFoldDB" id="A0A4Y2CL02"/>
<dbReference type="Proteomes" id="UP000499080">
    <property type="component" value="Unassembled WGS sequence"/>
</dbReference>
<reference evidence="2 3" key="1">
    <citation type="journal article" date="2019" name="Sci. Rep.">
        <title>Orb-weaving spider Araneus ventricosus genome elucidates the spidroin gene catalogue.</title>
        <authorList>
            <person name="Kono N."/>
            <person name="Nakamura H."/>
            <person name="Ohtoshi R."/>
            <person name="Moran D.A.P."/>
            <person name="Shinohara A."/>
            <person name="Yoshida Y."/>
            <person name="Fujiwara M."/>
            <person name="Mori M."/>
            <person name="Tomita M."/>
            <person name="Arakawa K."/>
        </authorList>
    </citation>
    <scope>NUCLEOTIDE SEQUENCE [LARGE SCALE GENOMIC DNA]</scope>
</reference>
<comment type="caution">
    <text evidence="2">The sequence shown here is derived from an EMBL/GenBank/DDBJ whole genome shotgun (WGS) entry which is preliminary data.</text>
</comment>
<dbReference type="InterPro" id="IPR036397">
    <property type="entry name" value="RNaseH_sf"/>
</dbReference>
<evidence type="ECO:0000313" key="2">
    <source>
        <dbReference type="EMBL" id="GBM04408.1"/>
    </source>
</evidence>
<protein>
    <recommendedName>
        <fullName evidence="4">Tc1-like transposase DDE domain-containing protein</fullName>
    </recommendedName>
</protein>
<organism evidence="2 3">
    <name type="scientific">Araneus ventricosus</name>
    <name type="common">Orbweaver spider</name>
    <name type="synonym">Epeira ventricosa</name>
    <dbReference type="NCBI Taxonomy" id="182803"/>
    <lineage>
        <taxon>Eukaryota</taxon>
        <taxon>Metazoa</taxon>
        <taxon>Ecdysozoa</taxon>
        <taxon>Arthropoda</taxon>
        <taxon>Chelicerata</taxon>
        <taxon>Arachnida</taxon>
        <taxon>Araneae</taxon>
        <taxon>Araneomorphae</taxon>
        <taxon>Entelegynae</taxon>
        <taxon>Araneoidea</taxon>
        <taxon>Araneidae</taxon>
        <taxon>Araneus</taxon>
    </lineage>
</organism>
<keyword evidence="1" id="KW-0812">Transmembrane</keyword>
<evidence type="ECO:0000256" key="1">
    <source>
        <dbReference type="SAM" id="Phobius"/>
    </source>
</evidence>
<dbReference type="Gene3D" id="3.30.420.10">
    <property type="entry name" value="Ribonuclease H-like superfamily/Ribonuclease H"/>
    <property type="match status" value="1"/>
</dbReference>
<evidence type="ECO:0008006" key="4">
    <source>
        <dbReference type="Google" id="ProtNLM"/>
    </source>
</evidence>
<accession>A0A4Y2CL02</accession>
<keyword evidence="1" id="KW-0472">Membrane</keyword>
<evidence type="ECO:0000313" key="3">
    <source>
        <dbReference type="Proteomes" id="UP000499080"/>
    </source>
</evidence>
<dbReference type="EMBL" id="BGPR01000202">
    <property type="protein sequence ID" value="GBM04408.1"/>
    <property type="molecule type" value="Genomic_DNA"/>
</dbReference>
<name>A0A4Y2CL02_ARAVE</name>
<feature type="transmembrane region" description="Helical" evidence="1">
    <location>
        <begin position="6"/>
        <end position="27"/>
    </location>
</feature>
<gene>
    <name evidence="2" type="ORF">AVEN_35586_1</name>
</gene>
<sequence>MTAARYIADALILHFCLLCAVVRYNFLFMDDNAPYHRSNAVQNFQDSKDVYRLMWPARLPLSESHKQCMRCPGTTSWCLPISSIKQVGSHPNSE</sequence>
<keyword evidence="1" id="KW-1133">Transmembrane helix</keyword>